<accession>A0A6L8V7Z3</accession>
<dbReference type="Gene3D" id="3.40.630.30">
    <property type="match status" value="1"/>
</dbReference>
<dbReference type="AlphaFoldDB" id="A0A6L8V7Z3"/>
<dbReference type="Proteomes" id="UP000481087">
    <property type="component" value="Unassembled WGS sequence"/>
</dbReference>
<keyword evidence="3" id="KW-1185">Reference proteome</keyword>
<keyword evidence="2" id="KW-0012">Acyltransferase</keyword>
<dbReference type="PROSITE" id="PS51186">
    <property type="entry name" value="GNAT"/>
    <property type="match status" value="1"/>
</dbReference>
<dbReference type="SUPFAM" id="SSF55729">
    <property type="entry name" value="Acyl-CoA N-acyltransferases (Nat)"/>
    <property type="match status" value="1"/>
</dbReference>
<organism evidence="2 3">
    <name type="scientific">Paenibacillus silvestris</name>
    <dbReference type="NCBI Taxonomy" id="2606219"/>
    <lineage>
        <taxon>Bacteria</taxon>
        <taxon>Bacillati</taxon>
        <taxon>Bacillota</taxon>
        <taxon>Bacilli</taxon>
        <taxon>Bacillales</taxon>
        <taxon>Paenibacillaceae</taxon>
        <taxon>Paenibacillus</taxon>
    </lineage>
</organism>
<evidence type="ECO:0000313" key="3">
    <source>
        <dbReference type="Proteomes" id="UP000481087"/>
    </source>
</evidence>
<reference evidence="2 3" key="1">
    <citation type="submission" date="2019-12" db="EMBL/GenBank/DDBJ databases">
        <title>Paenibacillus sp. nov. sp. isolated from soil.</title>
        <authorList>
            <person name="Kim J."/>
            <person name="Jeong S.E."/>
            <person name="Jung H.S."/>
            <person name="Jeon C.O."/>
        </authorList>
    </citation>
    <scope>NUCLEOTIDE SEQUENCE [LARGE SCALE GENOMIC DNA]</scope>
    <source>
        <strain evidence="2 3">5J-6</strain>
    </source>
</reference>
<dbReference type="GO" id="GO:0016747">
    <property type="term" value="F:acyltransferase activity, transferring groups other than amino-acyl groups"/>
    <property type="evidence" value="ECO:0007669"/>
    <property type="project" value="InterPro"/>
</dbReference>
<dbReference type="PANTHER" id="PTHR43415">
    <property type="entry name" value="SPERMIDINE N(1)-ACETYLTRANSFERASE"/>
    <property type="match status" value="1"/>
</dbReference>
<dbReference type="EC" id="2.3.1.202" evidence="2"/>
<dbReference type="NCBIfam" id="TIGR03585">
    <property type="entry name" value="PseH"/>
    <property type="match status" value="1"/>
</dbReference>
<dbReference type="InterPro" id="IPR000182">
    <property type="entry name" value="GNAT_dom"/>
</dbReference>
<keyword evidence="2" id="KW-0808">Transferase</keyword>
<feature type="domain" description="N-acetyltransferase" evidence="1">
    <location>
        <begin position="7"/>
        <end position="163"/>
    </location>
</feature>
<evidence type="ECO:0000259" key="1">
    <source>
        <dbReference type="PROSITE" id="PS51186"/>
    </source>
</evidence>
<gene>
    <name evidence="2" type="primary">pseH</name>
    <name evidence="2" type="ORF">GQF01_27045</name>
</gene>
<dbReference type="InterPro" id="IPR016181">
    <property type="entry name" value="Acyl_CoA_acyltransferase"/>
</dbReference>
<sequence length="181" mass="21568">MHPFDSYHIRPMREDDLPFVLEWRNSERIRKNMYSEALISWENHCSWFSSIQNKESIQCYIVERLERPIGVVNFTEINRTHHTCKWGFYVGDTEAPRGSGTALGFLGLVEAFEHLHIRKLCAEVISFNEASIRFHKKLGFIQEGNLQRHIWKNNKYENIVLFANFSDQWPALKEQLWISYF</sequence>
<name>A0A6L8V7Z3_9BACL</name>
<protein>
    <submittedName>
        <fullName evidence="2">UDP-4-amino-4, 6-dideoxy-N-acetyl-beta-L-altrosamine N-acetyltransferase</fullName>
        <ecNumber evidence="2">2.3.1.202</ecNumber>
    </submittedName>
</protein>
<dbReference type="InterPro" id="IPR020036">
    <property type="entry name" value="PseH"/>
</dbReference>
<dbReference type="EMBL" id="WTUZ01000035">
    <property type="protein sequence ID" value="MZQ85766.1"/>
    <property type="molecule type" value="Genomic_DNA"/>
</dbReference>
<proteinExistence type="predicted"/>
<evidence type="ECO:0000313" key="2">
    <source>
        <dbReference type="EMBL" id="MZQ85766.1"/>
    </source>
</evidence>
<dbReference type="PANTHER" id="PTHR43415:SF3">
    <property type="entry name" value="GNAT-FAMILY ACETYLTRANSFERASE"/>
    <property type="match status" value="1"/>
</dbReference>
<comment type="caution">
    <text evidence="2">The sequence shown here is derived from an EMBL/GenBank/DDBJ whole genome shotgun (WGS) entry which is preliminary data.</text>
</comment>
<dbReference type="Pfam" id="PF13302">
    <property type="entry name" value="Acetyltransf_3"/>
    <property type="match status" value="1"/>
</dbReference>
<dbReference type="RefSeq" id="WP_202556738.1">
    <property type="nucleotide sequence ID" value="NZ_WTUZ01000035.1"/>
</dbReference>